<sequence length="497" mass="54978">MNTRFGHLNPDRRNQPMMSESGDGNVEDHSAGAVASEGQRETDLRSLADQRRVLELEVELARLRQNGSGCSRESGHAFGGQVRCGELRRHSKCLAGVLPKFPSEAEAPVRFESIESSLEAYEVPRGFCGQIVFPLVAEKVPFRSTLLSPAEHKDYSKIMETVLDELKLSAGEYLKRFLGSGKRMNERWRPYATRLQSYLHFYLDSRGVSTFEELVKLLVAYQLKKSISDYALRYVTLQEGKTWLKAPDLAALLRTFEEAQGKNSARKQVKHRPAESQSASSVKPGVQPEKQQPAATLSMGSSVVERVLAMTDVILRKAPDVPNGRKAAGDVVFPDGGVVERRSGARCDMRRGEIIASSREVKWKEVPLKHHPFITEASGGWVPSCEKHLTPMLQWSADVGVPLATAVLRKADEDDKRVLIEVLARASMTPKGGTCRAALAVPIVAVTQCALEPKGSTKIWKRSSREENFVSEQTICLTAPREICRLCCGLHPFDPGG</sequence>
<comment type="caution">
    <text evidence="1">The sequence shown here is derived from an EMBL/GenBank/DDBJ whole genome shotgun (WGS) entry which is preliminary data.</text>
</comment>
<organism evidence="1 2">
    <name type="scientific">Dermacentor silvarum</name>
    <name type="common">Tick</name>
    <dbReference type="NCBI Taxonomy" id="543639"/>
    <lineage>
        <taxon>Eukaryota</taxon>
        <taxon>Metazoa</taxon>
        <taxon>Ecdysozoa</taxon>
        <taxon>Arthropoda</taxon>
        <taxon>Chelicerata</taxon>
        <taxon>Arachnida</taxon>
        <taxon>Acari</taxon>
        <taxon>Parasitiformes</taxon>
        <taxon>Ixodida</taxon>
        <taxon>Ixodoidea</taxon>
        <taxon>Ixodidae</taxon>
        <taxon>Rhipicephalinae</taxon>
        <taxon>Dermacentor</taxon>
    </lineage>
</organism>
<name>A0ACB8DUD0_DERSI</name>
<dbReference type="EMBL" id="CM023470">
    <property type="protein sequence ID" value="KAH7978139.1"/>
    <property type="molecule type" value="Genomic_DNA"/>
</dbReference>
<reference evidence="1" key="1">
    <citation type="submission" date="2020-05" db="EMBL/GenBank/DDBJ databases">
        <title>Large-scale comparative analyses of tick genomes elucidate their genetic diversity and vector capacities.</title>
        <authorList>
            <person name="Jia N."/>
            <person name="Wang J."/>
            <person name="Shi W."/>
            <person name="Du L."/>
            <person name="Sun Y."/>
            <person name="Zhan W."/>
            <person name="Jiang J."/>
            <person name="Wang Q."/>
            <person name="Zhang B."/>
            <person name="Ji P."/>
            <person name="Sakyi L.B."/>
            <person name="Cui X."/>
            <person name="Yuan T."/>
            <person name="Jiang B."/>
            <person name="Yang W."/>
            <person name="Lam T.T.-Y."/>
            <person name="Chang Q."/>
            <person name="Ding S."/>
            <person name="Wang X."/>
            <person name="Zhu J."/>
            <person name="Ruan X."/>
            <person name="Zhao L."/>
            <person name="Wei J."/>
            <person name="Que T."/>
            <person name="Du C."/>
            <person name="Cheng J."/>
            <person name="Dai P."/>
            <person name="Han X."/>
            <person name="Huang E."/>
            <person name="Gao Y."/>
            <person name="Liu J."/>
            <person name="Shao H."/>
            <person name="Ye R."/>
            <person name="Li L."/>
            <person name="Wei W."/>
            <person name="Wang X."/>
            <person name="Wang C."/>
            <person name="Yang T."/>
            <person name="Huo Q."/>
            <person name="Li W."/>
            <person name="Guo W."/>
            <person name="Chen H."/>
            <person name="Zhou L."/>
            <person name="Ni X."/>
            <person name="Tian J."/>
            <person name="Zhou Y."/>
            <person name="Sheng Y."/>
            <person name="Liu T."/>
            <person name="Pan Y."/>
            <person name="Xia L."/>
            <person name="Li J."/>
            <person name="Zhao F."/>
            <person name="Cao W."/>
        </authorList>
    </citation>
    <scope>NUCLEOTIDE SEQUENCE</scope>
    <source>
        <strain evidence="1">Dsil-2018</strain>
    </source>
</reference>
<dbReference type="Proteomes" id="UP000821865">
    <property type="component" value="Chromosome 1"/>
</dbReference>
<accession>A0ACB8DUD0</accession>
<proteinExistence type="predicted"/>
<evidence type="ECO:0000313" key="1">
    <source>
        <dbReference type="EMBL" id="KAH7978139.1"/>
    </source>
</evidence>
<protein>
    <submittedName>
        <fullName evidence="1">Uncharacterized protein</fullName>
    </submittedName>
</protein>
<keyword evidence="2" id="KW-1185">Reference proteome</keyword>
<gene>
    <name evidence="1" type="ORF">HPB49_004605</name>
</gene>
<evidence type="ECO:0000313" key="2">
    <source>
        <dbReference type="Proteomes" id="UP000821865"/>
    </source>
</evidence>